<evidence type="ECO:0000256" key="3">
    <source>
        <dbReference type="ARBA" id="ARBA00022679"/>
    </source>
</evidence>
<dbReference type="Pfam" id="PF00535">
    <property type="entry name" value="Glycos_transf_2"/>
    <property type="match status" value="1"/>
</dbReference>
<protein>
    <submittedName>
        <fullName evidence="5">Glycosyltransferase</fullName>
    </submittedName>
</protein>
<dbReference type="GO" id="GO:0016757">
    <property type="term" value="F:glycosyltransferase activity"/>
    <property type="evidence" value="ECO:0007669"/>
    <property type="project" value="UniProtKB-KW"/>
</dbReference>
<name>A0AA35V108_METCP</name>
<dbReference type="SUPFAM" id="SSF53448">
    <property type="entry name" value="Nucleotide-diphospho-sugar transferases"/>
    <property type="match status" value="1"/>
</dbReference>
<reference evidence="5" key="1">
    <citation type="submission" date="2023-03" db="EMBL/GenBank/DDBJ databases">
        <authorList>
            <person name="Pearce D."/>
        </authorList>
    </citation>
    <scope>NUCLEOTIDE SEQUENCE</scope>
    <source>
        <strain evidence="5">Mc</strain>
    </source>
</reference>
<gene>
    <name evidence="5" type="ORF">MCNOR_0132</name>
</gene>
<dbReference type="InterPro" id="IPR029044">
    <property type="entry name" value="Nucleotide-diphossugar_trans"/>
</dbReference>
<dbReference type="RefSeq" id="WP_282213421.1">
    <property type="nucleotide sequence ID" value="NZ_OX458332.1"/>
</dbReference>
<dbReference type="PANTHER" id="PTHR43179">
    <property type="entry name" value="RHAMNOSYLTRANSFERASE WBBL"/>
    <property type="match status" value="1"/>
</dbReference>
<evidence type="ECO:0000313" key="6">
    <source>
        <dbReference type="Proteomes" id="UP001158598"/>
    </source>
</evidence>
<evidence type="ECO:0000259" key="4">
    <source>
        <dbReference type="Pfam" id="PF00535"/>
    </source>
</evidence>
<proteinExistence type="inferred from homology"/>
<dbReference type="InterPro" id="IPR001173">
    <property type="entry name" value="Glyco_trans_2-like"/>
</dbReference>
<keyword evidence="2" id="KW-0328">Glycosyltransferase</keyword>
<evidence type="ECO:0000256" key="1">
    <source>
        <dbReference type="ARBA" id="ARBA00006739"/>
    </source>
</evidence>
<dbReference type="AlphaFoldDB" id="A0AA35V108"/>
<dbReference type="EMBL" id="OX458332">
    <property type="protein sequence ID" value="CAI8723238.1"/>
    <property type="molecule type" value="Genomic_DNA"/>
</dbReference>
<dbReference type="CDD" id="cd00761">
    <property type="entry name" value="Glyco_tranf_GTA_type"/>
    <property type="match status" value="1"/>
</dbReference>
<comment type="similarity">
    <text evidence="1">Belongs to the glycosyltransferase 2 family.</text>
</comment>
<dbReference type="PANTHER" id="PTHR43179:SF12">
    <property type="entry name" value="GALACTOFURANOSYLTRANSFERASE GLFT2"/>
    <property type="match status" value="1"/>
</dbReference>
<accession>A0AA35V108</accession>
<organism evidence="5 6">
    <name type="scientific">Methylococcus capsulatus</name>
    <dbReference type="NCBI Taxonomy" id="414"/>
    <lineage>
        <taxon>Bacteria</taxon>
        <taxon>Pseudomonadati</taxon>
        <taxon>Pseudomonadota</taxon>
        <taxon>Gammaproteobacteria</taxon>
        <taxon>Methylococcales</taxon>
        <taxon>Methylococcaceae</taxon>
        <taxon>Methylococcus</taxon>
    </lineage>
</organism>
<sequence length="322" mass="36463">MSGINESRWPSLTVMIPSLGRDERLQATARDLARQDYPGWECVIVLQGQASEAQVSRLRAILGERLRVFHADEANASLARNIGLLEARSEVVLFLDDDVVIADPDFLRHHAGHYRAPEVPGVVGQVLGPDRAVRDERHPWSHHPRNGWLYFPSNFNHPAHVRNGTSCNLSVRKEWALAVGGMDAQFEKGAHREESDFCLRLTDRYGLLVFDPKASLVHLGEPSGGCRNWGMNSGVHPVHHVAGEWYFILKGIRGGQILWRDLPHHLFALIRRQILNRPNLQSLRSLWRASRRSLEGLRAALGKLRAGPRPVGTVRRDRYRSW</sequence>
<dbReference type="Proteomes" id="UP001158598">
    <property type="component" value="Chromosome"/>
</dbReference>
<keyword evidence="3" id="KW-0808">Transferase</keyword>
<evidence type="ECO:0000256" key="2">
    <source>
        <dbReference type="ARBA" id="ARBA00022676"/>
    </source>
</evidence>
<evidence type="ECO:0000313" key="5">
    <source>
        <dbReference type="EMBL" id="CAI8723238.1"/>
    </source>
</evidence>
<dbReference type="Gene3D" id="3.90.550.10">
    <property type="entry name" value="Spore Coat Polysaccharide Biosynthesis Protein SpsA, Chain A"/>
    <property type="match status" value="1"/>
</dbReference>
<feature type="domain" description="Glycosyltransferase 2-like" evidence="4">
    <location>
        <begin position="13"/>
        <end position="167"/>
    </location>
</feature>